<dbReference type="PATRIC" id="fig|351160.9.peg.2797"/>
<name>Q0W849_METAR</name>
<dbReference type="PANTHER" id="PTHR30486">
    <property type="entry name" value="TWITCHING MOTILITY PROTEIN PILT"/>
    <property type="match status" value="1"/>
</dbReference>
<dbReference type="EMBL" id="AM114193">
    <property type="protein sequence ID" value="CAJ35444.1"/>
    <property type="molecule type" value="Genomic_DNA"/>
</dbReference>
<evidence type="ECO:0000313" key="3">
    <source>
        <dbReference type="EMBL" id="CAJ35444.1"/>
    </source>
</evidence>
<evidence type="ECO:0000259" key="2">
    <source>
        <dbReference type="Pfam" id="PF00437"/>
    </source>
</evidence>
<dbReference type="STRING" id="351160.LRC498"/>
<feature type="domain" description="Bacterial type II secretion system protein E" evidence="2">
    <location>
        <begin position="267"/>
        <end position="480"/>
    </location>
</feature>
<protein>
    <submittedName>
        <fullName evidence="3">Bacterial type II secretion system protein</fullName>
    </submittedName>
</protein>
<dbReference type="FunFam" id="3.30.450.370:FF:000001">
    <property type="entry name" value="Secretion system protein E"/>
    <property type="match status" value="1"/>
</dbReference>
<evidence type="ECO:0000313" key="4">
    <source>
        <dbReference type="Proteomes" id="UP000000663"/>
    </source>
</evidence>
<dbReference type="Gene3D" id="3.40.50.300">
    <property type="entry name" value="P-loop containing nucleotide triphosphate hydrolases"/>
    <property type="match status" value="1"/>
</dbReference>
<evidence type="ECO:0000256" key="1">
    <source>
        <dbReference type="ARBA" id="ARBA00006611"/>
    </source>
</evidence>
<proteinExistence type="inferred from homology"/>
<sequence length="592" mass="66771">MVEGFTLPFEANRKPVDHDHSDLNQCGIYRILPEEGKREAEKNPYLLDYLHMIPIDEIGMPKIYPKLDRKLGELKTPNLIYPAGDEIYIHIYPDMKDVRNYYIPVEQHFIVDIGPYLPIVEERLVDMVAKFNPTSLEERKEILRECLAKICVIDDKKKQKTATTVQKKSNFPFAGLFGSKEKAGLKTVTLTKNEYRAVEYYVMREKVGMGLLEPVIKDPNIEDITCDGYGPIFLEHKVFKGLKTTVEFTNKDLNKFVLQLSEKIGKPITFASPIVDATLPDGSRINIVYGDDVSKRGSNFTIRKFSDKPLSLLTLIDGGSLDYTMAAYLWIMLQEGMSAFVSGETASGKTTLLNAMMAFIPPNAKIVSIEDTAEVQAPHKNWTREITRGAGKGMNMSDVGMFDLLKAALRQRPNYIIVGEIRGVEGAIAFQAIQTGHPVLSTFHAASVEKLIQRLTGDPINVPKTYVDNLNLVIIQSAVRRPDGRIVRRVLSINEIVGYNPQTKGLSFVEAFAWDPVTDTHSFKAYGSSYLLEQKIARKLGIPQTRTKLIYDELEKRAKILKKIGESGIRDYAEFFSMITQVERKGLTKMEV</sequence>
<dbReference type="eggNOG" id="arCOG01817">
    <property type="taxonomic scope" value="Archaea"/>
</dbReference>
<dbReference type="SUPFAM" id="SSF52540">
    <property type="entry name" value="P-loop containing nucleoside triphosphate hydrolases"/>
    <property type="match status" value="1"/>
</dbReference>
<dbReference type="OrthoDB" id="33500at2157"/>
<dbReference type="PANTHER" id="PTHR30486:SF14">
    <property type="entry name" value="FLAGELLA ACCESSORY PROTEIN I"/>
    <property type="match status" value="1"/>
</dbReference>
<dbReference type="Gene3D" id="1.10.390.40">
    <property type="match status" value="1"/>
</dbReference>
<dbReference type="AlphaFoldDB" id="Q0W849"/>
<keyword evidence="4" id="KW-1185">Reference proteome</keyword>
<dbReference type="InterPro" id="IPR050921">
    <property type="entry name" value="T4SS_GSP_E_ATPase"/>
</dbReference>
<dbReference type="InterPro" id="IPR027417">
    <property type="entry name" value="P-loop_NTPase"/>
</dbReference>
<dbReference type="CDD" id="cd01130">
    <property type="entry name" value="VirB11-like_ATPase"/>
    <property type="match status" value="1"/>
</dbReference>
<dbReference type="KEGG" id="rci:LRC498"/>
<accession>Q0W849</accession>
<dbReference type="GeneID" id="5144774"/>
<reference evidence="3 4" key="1">
    <citation type="journal article" date="2006" name="Science">
        <title>Genome of rice cluster I archaea -- the key methane producers in the rice rhizosphere.</title>
        <authorList>
            <person name="Erkel C."/>
            <person name="Kube M."/>
            <person name="Reinhardt R."/>
            <person name="Liesack W."/>
        </authorList>
    </citation>
    <scope>NUCLEOTIDE SEQUENCE [LARGE SCALE GENOMIC DNA]</scope>
    <source>
        <strain evidence="4">DSM 22066 / NBRC 105507 / MRE50</strain>
    </source>
</reference>
<gene>
    <name evidence="3" type="primary">gsp-2</name>
    <name evidence="3" type="ORF">LRC498</name>
</gene>
<dbReference type="GO" id="GO:0016887">
    <property type="term" value="F:ATP hydrolysis activity"/>
    <property type="evidence" value="ECO:0007669"/>
    <property type="project" value="InterPro"/>
</dbReference>
<dbReference type="Proteomes" id="UP000000663">
    <property type="component" value="Chromosome"/>
</dbReference>
<dbReference type="Pfam" id="PF00437">
    <property type="entry name" value="T2SSE"/>
    <property type="match status" value="1"/>
</dbReference>
<dbReference type="FunFam" id="3.40.50.300:FF:002252">
    <property type="entry name" value="Type IV secretion system protein"/>
    <property type="match status" value="1"/>
</dbReference>
<dbReference type="InterPro" id="IPR001482">
    <property type="entry name" value="T2SS/T4SS_dom"/>
</dbReference>
<organism evidence="3 4">
    <name type="scientific">Methanocella arvoryzae (strain DSM 22066 / NBRC 105507 / MRE50)</name>
    <dbReference type="NCBI Taxonomy" id="351160"/>
    <lineage>
        <taxon>Archaea</taxon>
        <taxon>Methanobacteriati</taxon>
        <taxon>Methanobacteriota</taxon>
        <taxon>Stenosarchaea group</taxon>
        <taxon>Methanomicrobia</taxon>
        <taxon>Methanocellales</taxon>
        <taxon>Methanocellaceae</taxon>
        <taxon>Methanocella</taxon>
    </lineage>
</organism>
<dbReference type="Gene3D" id="3.30.450.370">
    <property type="match status" value="1"/>
</dbReference>
<comment type="similarity">
    <text evidence="1">Belongs to the GSP E family.</text>
</comment>
<dbReference type="RefSeq" id="WP_012037049.1">
    <property type="nucleotide sequence ID" value="NC_009464.1"/>
</dbReference>